<dbReference type="Proteomes" id="UP000284824">
    <property type="component" value="Unassembled WGS sequence"/>
</dbReference>
<feature type="transmembrane region" description="Helical" evidence="1">
    <location>
        <begin position="402"/>
        <end position="420"/>
    </location>
</feature>
<feature type="transmembrane region" description="Helical" evidence="1">
    <location>
        <begin position="111"/>
        <end position="129"/>
    </location>
</feature>
<protein>
    <submittedName>
        <fullName evidence="2">Uncharacterized protein</fullName>
    </submittedName>
</protein>
<evidence type="ECO:0000313" key="3">
    <source>
        <dbReference type="Proteomes" id="UP000284824"/>
    </source>
</evidence>
<name>A0A438MME0_9ACTN</name>
<organism evidence="2 3">
    <name type="scientific">Nonomuraea polychroma</name>
    <dbReference type="NCBI Taxonomy" id="46176"/>
    <lineage>
        <taxon>Bacteria</taxon>
        <taxon>Bacillati</taxon>
        <taxon>Actinomycetota</taxon>
        <taxon>Actinomycetes</taxon>
        <taxon>Streptosporangiales</taxon>
        <taxon>Streptosporangiaceae</taxon>
        <taxon>Nonomuraea</taxon>
    </lineage>
</organism>
<proteinExistence type="predicted"/>
<evidence type="ECO:0000256" key="1">
    <source>
        <dbReference type="SAM" id="Phobius"/>
    </source>
</evidence>
<feature type="transmembrane region" description="Helical" evidence="1">
    <location>
        <begin position="207"/>
        <end position="228"/>
    </location>
</feature>
<accession>A0A438MME0</accession>
<keyword evidence="1" id="KW-0472">Membrane</keyword>
<feature type="transmembrane region" description="Helical" evidence="1">
    <location>
        <begin position="66"/>
        <end position="91"/>
    </location>
</feature>
<evidence type="ECO:0000313" key="2">
    <source>
        <dbReference type="EMBL" id="RVX46952.1"/>
    </source>
</evidence>
<keyword evidence="1" id="KW-0812">Transmembrane</keyword>
<keyword evidence="3" id="KW-1185">Reference proteome</keyword>
<dbReference type="EMBL" id="SAUN01000001">
    <property type="protein sequence ID" value="RVX46952.1"/>
    <property type="molecule type" value="Genomic_DNA"/>
</dbReference>
<gene>
    <name evidence="2" type="ORF">EDD27_9866</name>
</gene>
<reference evidence="2 3" key="1">
    <citation type="submission" date="2019-01" db="EMBL/GenBank/DDBJ databases">
        <title>Sequencing the genomes of 1000 actinobacteria strains.</title>
        <authorList>
            <person name="Klenk H.-P."/>
        </authorList>
    </citation>
    <scope>NUCLEOTIDE SEQUENCE [LARGE SCALE GENOMIC DNA]</scope>
    <source>
        <strain evidence="2 3">DSM 43925</strain>
    </source>
</reference>
<dbReference type="AlphaFoldDB" id="A0A438MME0"/>
<sequence length="432" mass="48127">MAPPQPGPTPAQRLPSPYSLPLHALRLAGKAALPLILWFSAGELSRWAILYAATEISHGSLRQVRLVVTLVLMTVVILISMTVITGMFLSLRRVLRETQARRADGQEDEPFWVSLNRVGPAFALIYLAWELYIKDASDFQWMDLFHNLDDNFYTPIFNNVANGTEEEVTYGMGLVGLDWRVSIGAMVVTFGMRMLFAHLVEKSKGRFSGIAAAFSEFAFVFCGLNAIFTFTKAREDWASHRAVVGGASEAWEHAKENVPGWEAFWKWAGDTWPHVIDALAVPLTWLAIAVLVFGGTVDDTRRALRGTRLERGMDRLEGSHDLTQRATDRFIGGFRDRWVPVVNAFRITVKGGITLFGLMCLLYVGLHVGADYLERVVNTLIGSDVPYMWLVVSRPVEFVKDLLVTVLAYSVLAATFDIAATRARLQGEDITA</sequence>
<feature type="transmembrane region" description="Helical" evidence="1">
    <location>
        <begin position="347"/>
        <end position="366"/>
    </location>
</feature>
<feature type="transmembrane region" description="Helical" evidence="1">
    <location>
        <begin position="275"/>
        <end position="297"/>
    </location>
</feature>
<comment type="caution">
    <text evidence="2">The sequence shown here is derived from an EMBL/GenBank/DDBJ whole genome shotgun (WGS) entry which is preliminary data.</text>
</comment>
<keyword evidence="1" id="KW-1133">Transmembrane helix</keyword>
<feature type="transmembrane region" description="Helical" evidence="1">
    <location>
        <begin position="179"/>
        <end position="200"/>
    </location>
</feature>